<dbReference type="SUPFAM" id="SSF53300">
    <property type="entry name" value="vWA-like"/>
    <property type="match status" value="1"/>
</dbReference>
<reference evidence="4 5" key="1">
    <citation type="submission" date="2024-01" db="EMBL/GenBank/DDBJ databases">
        <authorList>
            <person name="Alioto T."/>
            <person name="Alioto T."/>
            <person name="Gomez Garrido J."/>
        </authorList>
    </citation>
    <scope>NUCLEOTIDE SEQUENCE [LARGE SCALE GENOMIC DNA]</scope>
</reference>
<dbReference type="CDD" id="cd23833">
    <property type="entry name" value="UBCc_ApmR795-like"/>
    <property type="match status" value="1"/>
</dbReference>
<accession>A0AAV1QJP7</accession>
<dbReference type="AlphaFoldDB" id="A0AAV1QJP7"/>
<dbReference type="InterPro" id="IPR016135">
    <property type="entry name" value="UBQ-conjugating_enzyme/RWD"/>
</dbReference>
<dbReference type="PROSITE" id="PS50234">
    <property type="entry name" value="VWFA"/>
    <property type="match status" value="1"/>
</dbReference>
<dbReference type="CDD" id="cd17039">
    <property type="entry name" value="Ubl_ubiquitin_like"/>
    <property type="match status" value="1"/>
</dbReference>
<dbReference type="Pfam" id="PF13519">
    <property type="entry name" value="VWA_2"/>
    <property type="match status" value="1"/>
</dbReference>
<dbReference type="InterPro" id="IPR003613">
    <property type="entry name" value="Ubox_domain"/>
</dbReference>
<dbReference type="InterPro" id="IPR029071">
    <property type="entry name" value="Ubiquitin-like_domsf"/>
</dbReference>
<dbReference type="Gene3D" id="3.30.40.10">
    <property type="entry name" value="Zinc/RING finger domain, C3HC4 (zinc finger)"/>
    <property type="match status" value="1"/>
</dbReference>
<dbReference type="PROSITE" id="PS50127">
    <property type="entry name" value="UBC_2"/>
    <property type="match status" value="1"/>
</dbReference>
<dbReference type="Gene3D" id="3.10.110.10">
    <property type="entry name" value="Ubiquitin Conjugating Enzyme"/>
    <property type="match status" value="1"/>
</dbReference>
<evidence type="ECO:0000313" key="5">
    <source>
        <dbReference type="Proteomes" id="UP001314229"/>
    </source>
</evidence>
<dbReference type="EMBL" id="CAWUFR010001424">
    <property type="protein sequence ID" value="CAK6983703.1"/>
    <property type="molecule type" value="Genomic_DNA"/>
</dbReference>
<dbReference type="Proteomes" id="UP001314229">
    <property type="component" value="Unassembled WGS sequence"/>
</dbReference>
<gene>
    <name evidence="4" type="ORF">FSCOSCO3_A007212</name>
</gene>
<dbReference type="InterPro" id="IPR036465">
    <property type="entry name" value="vWFA_dom_sf"/>
</dbReference>
<dbReference type="PROSITE" id="PS51698">
    <property type="entry name" value="U_BOX"/>
    <property type="match status" value="1"/>
</dbReference>
<dbReference type="SMART" id="SM00504">
    <property type="entry name" value="Ubox"/>
    <property type="match status" value="1"/>
</dbReference>
<dbReference type="SUPFAM" id="SSF57850">
    <property type="entry name" value="RING/U-box"/>
    <property type="match status" value="1"/>
</dbReference>
<dbReference type="Pfam" id="PF04564">
    <property type="entry name" value="U-box"/>
    <property type="match status" value="1"/>
</dbReference>
<dbReference type="CDD" id="cd00198">
    <property type="entry name" value="vWFA"/>
    <property type="match status" value="1"/>
</dbReference>
<feature type="domain" description="U-box" evidence="3">
    <location>
        <begin position="993"/>
        <end position="1068"/>
    </location>
</feature>
<comment type="caution">
    <text evidence="4">The sequence shown here is derived from an EMBL/GenBank/DDBJ whole genome shotgun (WGS) entry which is preliminary data.</text>
</comment>
<feature type="domain" description="UBC core" evidence="1">
    <location>
        <begin position="830"/>
        <end position="976"/>
    </location>
</feature>
<dbReference type="Pfam" id="PF00179">
    <property type="entry name" value="UQ_con"/>
    <property type="match status" value="1"/>
</dbReference>
<feature type="domain" description="VWFA" evidence="2">
    <location>
        <begin position="582"/>
        <end position="763"/>
    </location>
</feature>
<dbReference type="GO" id="GO:0004842">
    <property type="term" value="F:ubiquitin-protein transferase activity"/>
    <property type="evidence" value="ECO:0007669"/>
    <property type="project" value="InterPro"/>
</dbReference>
<proteinExistence type="predicted"/>
<keyword evidence="5" id="KW-1185">Reference proteome</keyword>
<protein>
    <submittedName>
        <fullName evidence="4">Uncharacterized protein LOC121913673</fullName>
    </submittedName>
</protein>
<evidence type="ECO:0000259" key="2">
    <source>
        <dbReference type="PROSITE" id="PS50234"/>
    </source>
</evidence>
<dbReference type="Gene3D" id="3.40.50.410">
    <property type="entry name" value="von Willebrand factor, type A domain"/>
    <property type="match status" value="1"/>
</dbReference>
<dbReference type="SMART" id="SM00327">
    <property type="entry name" value="VWA"/>
    <property type="match status" value="1"/>
</dbReference>
<evidence type="ECO:0000259" key="3">
    <source>
        <dbReference type="PROSITE" id="PS51698"/>
    </source>
</evidence>
<dbReference type="InterPro" id="IPR002035">
    <property type="entry name" value="VWF_A"/>
</dbReference>
<dbReference type="InterPro" id="IPR013083">
    <property type="entry name" value="Znf_RING/FYVE/PHD"/>
</dbReference>
<dbReference type="SUPFAM" id="SSF54236">
    <property type="entry name" value="Ubiquitin-like"/>
    <property type="match status" value="1"/>
</dbReference>
<dbReference type="InterPro" id="IPR000608">
    <property type="entry name" value="UBC"/>
</dbReference>
<organism evidence="4 5">
    <name type="scientific">Scomber scombrus</name>
    <name type="common">Atlantic mackerel</name>
    <name type="synonym">Scomber vernalis</name>
    <dbReference type="NCBI Taxonomy" id="13677"/>
    <lineage>
        <taxon>Eukaryota</taxon>
        <taxon>Metazoa</taxon>
        <taxon>Chordata</taxon>
        <taxon>Craniata</taxon>
        <taxon>Vertebrata</taxon>
        <taxon>Euteleostomi</taxon>
        <taxon>Actinopterygii</taxon>
        <taxon>Neopterygii</taxon>
        <taxon>Teleostei</taxon>
        <taxon>Neoteleostei</taxon>
        <taxon>Acanthomorphata</taxon>
        <taxon>Pelagiaria</taxon>
        <taxon>Scombriformes</taxon>
        <taxon>Scombridae</taxon>
        <taxon>Scomber</taxon>
    </lineage>
</organism>
<dbReference type="PANTHER" id="PTHR24068">
    <property type="entry name" value="UBIQUITIN-CONJUGATING ENZYME E2"/>
    <property type="match status" value="1"/>
</dbReference>
<evidence type="ECO:0000313" key="4">
    <source>
        <dbReference type="EMBL" id="CAK6983703.1"/>
    </source>
</evidence>
<dbReference type="SMART" id="SM00212">
    <property type="entry name" value="UBCc"/>
    <property type="match status" value="1"/>
</dbReference>
<sequence>MEAIFNLLQTHRLESFYNQFVQLGVKDERDFIDSVTPEDLNNFGFSQAEKTRFSNMKTTIGRFRAPTHTAAVPVQKSLQSFSLQYTYPKCPEPKHITDMDPSQNTVEDLMLRICHLESIGSSKDVCLYTVDGMPLTDDPFFNTWSLEDRHIKSGDVIYAIFTPKENLNASPQNTTRPLTETSREDTVRCHVMLKGDFEVKVNLATDTISDLKNKLANESGIPAHVLHYKGGDGGVNALESCGISEGTIVHFSLSSFAEKVPDTTEFFSNDVVPSVQQTPKGISVFLSSLYVIKNQPTVLSHKNLIGYIRKLTGCNPLAQSLYQLLMKNRFLSRTQKIAVVEGLYTLFRELLPKLGSKRGEKIIEDLDVFENSTYCWAFLMTEAKIETADHEDYAPVSLMSEDNKRFFDPVTIPGVPGVLEKAYVLQIIKDEEKIPNCTETVLQETSLKRATDIEKILLSVHPSVTTYYLWLSNGCVTGQNFHIDTEKTFGNMAEELKELPQLNVTPPLLLKDLGFLGPNLVFLSADNLGVYMHKDKATPAMIKVYDCLAGKVKDVDVDELAAKTGDHRDDQSLDTTRTPKEAILVLIDTSSSMSEVCYESVEIQKIHAVKELFDNFATRSMAYDFHHVIGLVKFDSTVTTLHTFTETLEKFKEHVQTLEAAGSTRLYDALQHGMVELEKIKKKFPDCRLRILCLTDGNDYRSSNKPAAVAVKLINSGIIVDSILLGKVQNNMLHGISNATGGCCFKPMTSKDGVKLFEIETVLSLEMRKPKSKADPSSITESFLTGLFATHGYDEFPEAALPSQINSKVTVTHCALKKRILEAKDVRFMEKDKRILEELKSLHCHPHPYFTVLPSESDLTFWKILMEGPPDTPYEKGVFELFCQFGDDYPVKPPLVRFVTRMYHCNINSVGRICHNIFDRNYNAQITMRDLFDAVYGLLIIPEPEDPLDSILAEEYLTSRETYDQEAKKHTEKTAGQSLDDMEKKLVEPVEQFVPEHLRCSLTKKVFVDPVKTIRGSVYERKAIEKHLKIYRHDPLAGTNTMLRRTDLKPDHDMKKMVTDYRRRQILETSV</sequence>
<dbReference type="SUPFAM" id="SSF54495">
    <property type="entry name" value="UBC-like"/>
    <property type="match status" value="1"/>
</dbReference>
<name>A0AAV1QJP7_SCOSC</name>
<evidence type="ECO:0000259" key="1">
    <source>
        <dbReference type="PROSITE" id="PS50127"/>
    </source>
</evidence>
<dbReference type="GO" id="GO:0016567">
    <property type="term" value="P:protein ubiquitination"/>
    <property type="evidence" value="ECO:0007669"/>
    <property type="project" value="InterPro"/>
</dbReference>